<evidence type="ECO:0000256" key="2">
    <source>
        <dbReference type="ARBA" id="ARBA00023015"/>
    </source>
</evidence>
<dbReference type="InterPro" id="IPR036388">
    <property type="entry name" value="WH-like_DNA-bd_sf"/>
</dbReference>
<dbReference type="Gene3D" id="1.10.10.10">
    <property type="entry name" value="Winged helix-like DNA-binding domain superfamily/Winged helix DNA-binding domain"/>
    <property type="match status" value="1"/>
</dbReference>
<reference evidence="6 7" key="1">
    <citation type="submission" date="2012-08" db="EMBL/GenBank/DDBJ databases">
        <title>Whole genome shotgun sequence of Kineosphaera limosa NBRC 100340.</title>
        <authorList>
            <person name="Yoshida I."/>
            <person name="Isaki S."/>
            <person name="Hosoyama A."/>
            <person name="Tsuchikane K."/>
            <person name="Katsumata H."/>
            <person name="Ando Y."/>
            <person name="Ohji S."/>
            <person name="Hamada M."/>
            <person name="Tamura T."/>
            <person name="Yamazoe A."/>
            <person name="Yamazaki S."/>
            <person name="Fujita N."/>
        </authorList>
    </citation>
    <scope>NUCLEOTIDE SEQUENCE [LARGE SCALE GENOMIC DNA]</scope>
    <source>
        <strain evidence="6 7">NBRC 100340</strain>
    </source>
</reference>
<gene>
    <name evidence="6" type="ORF">KILIM_004_00230</name>
</gene>
<name>K6X604_9MICO</name>
<dbReference type="SUPFAM" id="SSF46785">
    <property type="entry name" value="Winged helix' DNA-binding domain"/>
    <property type="match status" value="1"/>
</dbReference>
<comment type="similarity">
    <text evidence="1">Belongs to the LysR transcriptional regulatory family.</text>
</comment>
<dbReference type="GO" id="GO:0006351">
    <property type="term" value="P:DNA-templated transcription"/>
    <property type="evidence" value="ECO:0007669"/>
    <property type="project" value="TreeGrafter"/>
</dbReference>
<protein>
    <submittedName>
        <fullName evidence="6">Putative LysR family transcriptional regulator</fullName>
    </submittedName>
</protein>
<comment type="caution">
    <text evidence="6">The sequence shown here is derived from an EMBL/GenBank/DDBJ whole genome shotgun (WGS) entry which is preliminary data.</text>
</comment>
<dbReference type="Pfam" id="PF00126">
    <property type="entry name" value="HTH_1"/>
    <property type="match status" value="1"/>
</dbReference>
<dbReference type="InterPro" id="IPR005119">
    <property type="entry name" value="LysR_subst-bd"/>
</dbReference>
<evidence type="ECO:0000259" key="5">
    <source>
        <dbReference type="PROSITE" id="PS50931"/>
    </source>
</evidence>
<dbReference type="Pfam" id="PF03466">
    <property type="entry name" value="LysR_substrate"/>
    <property type="match status" value="1"/>
</dbReference>
<dbReference type="InterPro" id="IPR058163">
    <property type="entry name" value="LysR-type_TF_proteobact-type"/>
</dbReference>
<dbReference type="Proteomes" id="UP000008366">
    <property type="component" value="Unassembled WGS sequence"/>
</dbReference>
<dbReference type="GO" id="GO:0003700">
    <property type="term" value="F:DNA-binding transcription factor activity"/>
    <property type="evidence" value="ECO:0007669"/>
    <property type="project" value="InterPro"/>
</dbReference>
<evidence type="ECO:0000256" key="1">
    <source>
        <dbReference type="ARBA" id="ARBA00009437"/>
    </source>
</evidence>
<keyword evidence="2" id="KW-0805">Transcription regulation</keyword>
<dbReference type="AlphaFoldDB" id="K6X604"/>
<evidence type="ECO:0000256" key="4">
    <source>
        <dbReference type="ARBA" id="ARBA00023163"/>
    </source>
</evidence>
<dbReference type="FunFam" id="1.10.10.10:FF:000001">
    <property type="entry name" value="LysR family transcriptional regulator"/>
    <property type="match status" value="1"/>
</dbReference>
<keyword evidence="4" id="KW-0804">Transcription</keyword>
<evidence type="ECO:0000256" key="3">
    <source>
        <dbReference type="ARBA" id="ARBA00023125"/>
    </source>
</evidence>
<evidence type="ECO:0000313" key="6">
    <source>
        <dbReference type="EMBL" id="GAB94234.1"/>
    </source>
</evidence>
<dbReference type="RefSeq" id="WP_006590767.1">
    <property type="nucleotide sequence ID" value="NZ_BAHD01000004.1"/>
</dbReference>
<proteinExistence type="inferred from homology"/>
<dbReference type="EMBL" id="BAHD01000004">
    <property type="protein sequence ID" value="GAB94234.1"/>
    <property type="molecule type" value="Genomic_DNA"/>
</dbReference>
<organism evidence="6 7">
    <name type="scientific">Kineosphaera limosa NBRC 100340</name>
    <dbReference type="NCBI Taxonomy" id="1184609"/>
    <lineage>
        <taxon>Bacteria</taxon>
        <taxon>Bacillati</taxon>
        <taxon>Actinomycetota</taxon>
        <taxon>Actinomycetes</taxon>
        <taxon>Micrococcales</taxon>
        <taxon>Dermatophilaceae</taxon>
        <taxon>Kineosphaera</taxon>
    </lineage>
</organism>
<sequence length="303" mass="33939">MQIDDGLNLQDLRYFLALARHGRLVVAAERIGVEHTTVSRRVQALEKAIGVRLFERTKSGWELTDPGRRLLPHAERIEETANDALDETTGGEATPAAGVVRLVATDGFGSRVVTPALARLHETHPEISIELLTTSQLLSYRVGEFDIALTLQRPRLPRFLTRKLCDYALRLYAAPDYLSTHPPIADLPDLAQHKMIWYIDSLLDLPELRVMHEVIKAPQFALRSSNVFAQVEAAAQGIGIGLLPSFLAEQDPRLVPVLADRVDVRRSQWLLTTTSLANVRRIQIVYQHLLETVPTYADLLIPE</sequence>
<evidence type="ECO:0000313" key="7">
    <source>
        <dbReference type="Proteomes" id="UP000008366"/>
    </source>
</evidence>
<dbReference type="STRING" id="1184609.KILIM_004_00230"/>
<dbReference type="Gene3D" id="3.40.190.290">
    <property type="match status" value="1"/>
</dbReference>
<keyword evidence="3" id="KW-0238">DNA-binding</keyword>
<dbReference type="InterPro" id="IPR000847">
    <property type="entry name" value="LysR_HTH_N"/>
</dbReference>
<dbReference type="GO" id="GO:0043565">
    <property type="term" value="F:sequence-specific DNA binding"/>
    <property type="evidence" value="ECO:0007669"/>
    <property type="project" value="TreeGrafter"/>
</dbReference>
<feature type="domain" description="HTH lysR-type" evidence="5">
    <location>
        <begin position="7"/>
        <end position="64"/>
    </location>
</feature>
<dbReference type="SUPFAM" id="SSF53850">
    <property type="entry name" value="Periplasmic binding protein-like II"/>
    <property type="match status" value="1"/>
</dbReference>
<dbReference type="PANTHER" id="PTHR30537:SF3">
    <property type="entry name" value="TRANSCRIPTIONAL REGULATORY PROTEIN"/>
    <property type="match status" value="1"/>
</dbReference>
<accession>K6X604</accession>
<keyword evidence="7" id="KW-1185">Reference proteome</keyword>
<dbReference type="InterPro" id="IPR036390">
    <property type="entry name" value="WH_DNA-bd_sf"/>
</dbReference>
<dbReference type="eggNOG" id="COG0583">
    <property type="taxonomic scope" value="Bacteria"/>
</dbReference>
<dbReference type="PROSITE" id="PS50931">
    <property type="entry name" value="HTH_LYSR"/>
    <property type="match status" value="1"/>
</dbReference>
<dbReference type="PANTHER" id="PTHR30537">
    <property type="entry name" value="HTH-TYPE TRANSCRIPTIONAL REGULATOR"/>
    <property type="match status" value="1"/>
</dbReference>